<evidence type="ECO:0000259" key="11">
    <source>
        <dbReference type="PROSITE" id="PS50859"/>
    </source>
</evidence>
<dbReference type="PANTHER" id="PTHR21136">
    <property type="entry name" value="SNARE PROTEINS"/>
    <property type="match status" value="1"/>
</dbReference>
<dbReference type="InterPro" id="IPR019734">
    <property type="entry name" value="TPR_rpt"/>
</dbReference>
<dbReference type="Pfam" id="PF10516">
    <property type="entry name" value="SHNi-TPR"/>
    <property type="match status" value="1"/>
</dbReference>
<dbReference type="VEuPathDB" id="FungiDB:H257_00406"/>
<evidence type="ECO:0000256" key="7">
    <source>
        <dbReference type="ARBA" id="ARBA00046280"/>
    </source>
</evidence>
<evidence type="ECO:0000256" key="8">
    <source>
        <dbReference type="PROSITE-ProRule" id="PRU00290"/>
    </source>
</evidence>
<name>A0A3R6WPM3_APHAT</name>
<dbReference type="VEuPathDB" id="FungiDB:H257_00404"/>
<dbReference type="InterPro" id="IPR042855">
    <property type="entry name" value="V_SNARE_CC"/>
</dbReference>
<dbReference type="GO" id="GO:0016020">
    <property type="term" value="C:membrane"/>
    <property type="evidence" value="ECO:0007669"/>
    <property type="project" value="InterPro"/>
</dbReference>
<evidence type="ECO:0000256" key="9">
    <source>
        <dbReference type="PROSITE-ProRule" id="PRU00339"/>
    </source>
</evidence>
<dbReference type="EMBL" id="QUTG01002608">
    <property type="protein sequence ID" value="RHY95471.1"/>
    <property type="molecule type" value="Genomic_DNA"/>
</dbReference>
<dbReference type="GO" id="GO:0005737">
    <property type="term" value="C:cytoplasm"/>
    <property type="evidence" value="ECO:0007669"/>
    <property type="project" value="UniProtKB-ARBA"/>
</dbReference>
<dbReference type="VEuPathDB" id="FungiDB:H257_00405"/>
<dbReference type="SMART" id="SM00028">
    <property type="entry name" value="TPR"/>
    <property type="match status" value="2"/>
</dbReference>
<dbReference type="PRINTS" id="PR00219">
    <property type="entry name" value="SYNAPTOBREVN"/>
</dbReference>
<dbReference type="CDD" id="cd15843">
    <property type="entry name" value="R-SNARE"/>
    <property type="match status" value="1"/>
</dbReference>
<dbReference type="Gene3D" id="1.25.40.10">
    <property type="entry name" value="Tetratricopeptide repeat domain"/>
    <property type="match status" value="1"/>
</dbReference>
<dbReference type="GO" id="GO:0016192">
    <property type="term" value="P:vesicle-mediated transport"/>
    <property type="evidence" value="ECO:0007669"/>
    <property type="project" value="InterPro"/>
</dbReference>
<evidence type="ECO:0000256" key="6">
    <source>
        <dbReference type="ARBA" id="ARBA00023136"/>
    </source>
</evidence>
<dbReference type="InterPro" id="IPR011012">
    <property type="entry name" value="Longin-like_dom_sf"/>
</dbReference>
<feature type="domain" description="V-SNARE coiled-coil homology" evidence="12">
    <location>
        <begin position="146"/>
        <end position="206"/>
    </location>
</feature>
<dbReference type="SUPFAM" id="SSF58038">
    <property type="entry name" value="SNARE fusion complex"/>
    <property type="match status" value="2"/>
</dbReference>
<dbReference type="SMART" id="SM01270">
    <property type="entry name" value="Longin"/>
    <property type="match status" value="2"/>
</dbReference>
<keyword evidence="9" id="KW-0802">TPR repeat</keyword>
<keyword evidence="8" id="KW-0175">Coiled coil</keyword>
<sequence>PKMATKDDVKFLAIMRVADKLTVSTYTHAKVKADERSKYTDISKKVVSSPSWVTDVGRNSRHALDFEALKLHFMLDAGEFVYFAVTVRDYPLRVAHVMLNDLQAQFTATYVVAALALKAEHTLGSDCVKMLGSVASKYEDVTQVDKLAKVKAQVEGVKDTMKDSINIALNNTEKMDTLSQKAADLADSASVFKKGATDMRRQMWWKNAKVSLAIALSMIMAILVLLYALGIFDHIGQSAKNTTYIPGNREISFLWHLQLTLRDTSNFLHVVRCLLDEPAAGGSEGFNCPTATWGPINRFVHGCRRVGRGVHILNRNMALSHDNVKFLAVARASDKVIVASYAHTKKDKEDSPKYVDMLSKVLRAPTWKQQVTPNSRHTLDCDPNKFHFTMDNDEMVYCAITAADYPIRLAFKLIAAVQEEVSGKHGAKLAQAKENGLDCGKSLGVIATMYDDRTKVDKVSEVMAQVDAVKSTMQDNIQVVLSNTEKMELVEQKSNDLNEQAKVFRNAGKSLARTMWWKNVKMMIAIGLLVVLVIIDPRFKRGITLLKEKRYEEAVAHFEDLLRTMVESENKGDTLQVAPVYYEYGNALLSYAEATASVFGKDTVKTDEGEEEDENDLEVAWEMLEVSRVLLAKHEGEDPRIDTELARVYVRLGDLSMESDLFSQARSDYERAIALHQKHLVPLQTDTTPLADIYCCLAITCIYEYAKQPEIDEDGGDLVDETKEDDATPPTMTQAELELAGVKYYVQAGLVMVDNIYRQSEKCSSVVQAFVQAHIPPPRVKTPSSKGKAKAKVDRVEDLVLQYNNGEYDQMRKQFLAAVTAGRPDLNPTSDDDMRQLEPEEKQVLDYLEIYTEVKEKVDGLRESYTTGRAEVAAALATTSSAAAATAADGPVTTIGFGSESKSAEVTAVGFDQATTLTPEPTKRVASSTAVNVLPVTKKRKITPSSTTEHNA</sequence>
<dbReference type="EMBL" id="QUTH01002617">
    <property type="protein sequence ID" value="RHZ24934.1"/>
    <property type="molecule type" value="Genomic_DNA"/>
</dbReference>
<dbReference type="PANTHER" id="PTHR21136:SF168">
    <property type="entry name" value="VESICLE-ASSOCIATED MEMBRANE PROTEIN 9"/>
    <property type="match status" value="1"/>
</dbReference>
<dbReference type="InterPro" id="IPR019544">
    <property type="entry name" value="Tetratricopeptide_SHNi-TPR_dom"/>
</dbReference>
<dbReference type="Pfam" id="PF13774">
    <property type="entry name" value="Longin"/>
    <property type="match status" value="1"/>
</dbReference>
<dbReference type="Proteomes" id="UP000285430">
    <property type="component" value="Unassembled WGS sequence"/>
</dbReference>
<dbReference type="GO" id="GO:0015031">
    <property type="term" value="P:protein transport"/>
    <property type="evidence" value="ECO:0007669"/>
    <property type="project" value="UniProtKB-KW"/>
</dbReference>
<dbReference type="GO" id="GO:0012505">
    <property type="term" value="C:endomembrane system"/>
    <property type="evidence" value="ECO:0007669"/>
    <property type="project" value="UniProtKB-SubCell"/>
</dbReference>
<evidence type="ECO:0000313" key="13">
    <source>
        <dbReference type="EMBL" id="RHY95471.1"/>
    </source>
</evidence>
<dbReference type="AlphaFoldDB" id="A0A3R6WPM3"/>
<comment type="subcellular location">
    <subcellularLocation>
        <location evidence="7">Endomembrane system</location>
        <topology evidence="7">Single-pass type IV membrane protein</topology>
    </subcellularLocation>
</comment>
<protein>
    <recommendedName>
        <fullName evidence="17">V-SNARE coiled-coil homology domain-containing protein</fullName>
    </recommendedName>
</protein>
<accession>A0A3R6WPM3</accession>
<feature type="domain" description="Longin" evidence="11">
    <location>
        <begin position="328"/>
        <end position="426"/>
    </location>
</feature>
<dbReference type="PROSITE" id="PS50005">
    <property type="entry name" value="TPR"/>
    <property type="match status" value="1"/>
</dbReference>
<dbReference type="InterPro" id="IPR010908">
    <property type="entry name" value="Longin_dom"/>
</dbReference>
<dbReference type="Gene3D" id="1.20.5.110">
    <property type="match status" value="2"/>
</dbReference>
<evidence type="ECO:0000256" key="5">
    <source>
        <dbReference type="ARBA" id="ARBA00022989"/>
    </source>
</evidence>
<dbReference type="PROSITE" id="PS50892">
    <property type="entry name" value="V_SNARE"/>
    <property type="match status" value="2"/>
</dbReference>
<dbReference type="PROSITE" id="PS50859">
    <property type="entry name" value="LONGIN"/>
    <property type="match status" value="2"/>
</dbReference>
<dbReference type="CDD" id="cd14824">
    <property type="entry name" value="Longin"/>
    <property type="match status" value="2"/>
</dbReference>
<feature type="domain" description="V-SNARE coiled-coil homology" evidence="12">
    <location>
        <begin position="458"/>
        <end position="518"/>
    </location>
</feature>
<dbReference type="InterPro" id="IPR001388">
    <property type="entry name" value="Synaptobrevin-like"/>
</dbReference>
<reference evidence="15 16" key="1">
    <citation type="submission" date="2018-08" db="EMBL/GenBank/DDBJ databases">
        <title>Aphanomyces genome sequencing and annotation.</title>
        <authorList>
            <person name="Minardi D."/>
            <person name="Oidtmann B."/>
            <person name="Van Der Giezen M."/>
            <person name="Studholme D.J."/>
        </authorList>
    </citation>
    <scope>NUCLEOTIDE SEQUENCE [LARGE SCALE GENOMIC DNA]</scope>
    <source>
        <strain evidence="14 15">Da</strain>
        <strain evidence="13 16">Sv</strain>
    </source>
</reference>
<proteinExistence type="inferred from homology"/>
<comment type="caution">
    <text evidence="13">The sequence shown here is derived from an EMBL/GenBank/DDBJ whole genome shotgun (WGS) entry which is preliminary data.</text>
</comment>
<evidence type="ECO:0000313" key="14">
    <source>
        <dbReference type="EMBL" id="RHZ24934.1"/>
    </source>
</evidence>
<keyword evidence="2" id="KW-0813">Transport</keyword>
<feature type="non-terminal residue" evidence="13">
    <location>
        <position position="1"/>
    </location>
</feature>
<feature type="transmembrane region" description="Helical" evidence="10">
    <location>
        <begin position="210"/>
        <end position="232"/>
    </location>
</feature>
<feature type="repeat" description="TPR" evidence="9">
    <location>
        <begin position="646"/>
        <end position="679"/>
    </location>
</feature>
<comment type="similarity">
    <text evidence="1">Belongs to the synaptobrevin family.</text>
</comment>
<evidence type="ECO:0000256" key="2">
    <source>
        <dbReference type="ARBA" id="ARBA00022448"/>
    </source>
</evidence>
<dbReference type="SUPFAM" id="SSF64356">
    <property type="entry name" value="SNARE-like"/>
    <property type="match status" value="2"/>
</dbReference>
<evidence type="ECO:0000256" key="10">
    <source>
        <dbReference type="SAM" id="Phobius"/>
    </source>
</evidence>
<dbReference type="Pfam" id="PF00957">
    <property type="entry name" value="Synaptobrevin"/>
    <property type="match status" value="2"/>
</dbReference>
<gene>
    <name evidence="13" type="ORF">DYB35_002286</name>
    <name evidence="14" type="ORF">DYB37_003113</name>
</gene>
<evidence type="ECO:0008006" key="17">
    <source>
        <dbReference type="Google" id="ProtNLM"/>
    </source>
</evidence>
<dbReference type="SUPFAM" id="SSF48452">
    <property type="entry name" value="TPR-like"/>
    <property type="match status" value="1"/>
</dbReference>
<evidence type="ECO:0000256" key="3">
    <source>
        <dbReference type="ARBA" id="ARBA00022692"/>
    </source>
</evidence>
<evidence type="ECO:0000313" key="16">
    <source>
        <dbReference type="Proteomes" id="UP000285712"/>
    </source>
</evidence>
<keyword evidence="4" id="KW-0653">Protein transport</keyword>
<keyword evidence="5 10" id="KW-1133">Transmembrane helix</keyword>
<dbReference type="Proteomes" id="UP000285712">
    <property type="component" value="Unassembled WGS sequence"/>
</dbReference>
<organism evidence="13 16">
    <name type="scientific">Aphanomyces astaci</name>
    <name type="common">Crayfish plague agent</name>
    <dbReference type="NCBI Taxonomy" id="112090"/>
    <lineage>
        <taxon>Eukaryota</taxon>
        <taxon>Sar</taxon>
        <taxon>Stramenopiles</taxon>
        <taxon>Oomycota</taxon>
        <taxon>Saprolegniomycetes</taxon>
        <taxon>Saprolegniales</taxon>
        <taxon>Verrucalvaceae</taxon>
        <taxon>Aphanomyces</taxon>
    </lineage>
</organism>
<keyword evidence="6 10" id="KW-0472">Membrane</keyword>
<keyword evidence="3 10" id="KW-0812">Transmembrane</keyword>
<evidence type="ECO:0000256" key="1">
    <source>
        <dbReference type="ARBA" id="ARBA00008025"/>
    </source>
</evidence>
<evidence type="ECO:0000256" key="4">
    <source>
        <dbReference type="ARBA" id="ARBA00022927"/>
    </source>
</evidence>
<evidence type="ECO:0000259" key="12">
    <source>
        <dbReference type="PROSITE" id="PS50892"/>
    </source>
</evidence>
<dbReference type="InterPro" id="IPR011990">
    <property type="entry name" value="TPR-like_helical_dom_sf"/>
</dbReference>
<dbReference type="Gene3D" id="3.30.450.50">
    <property type="entry name" value="Longin domain"/>
    <property type="match status" value="2"/>
</dbReference>
<feature type="domain" description="Longin" evidence="11">
    <location>
        <begin position="13"/>
        <end position="110"/>
    </location>
</feature>
<dbReference type="InterPro" id="IPR051097">
    <property type="entry name" value="Synaptobrevin-like_transport"/>
</dbReference>
<evidence type="ECO:0000313" key="15">
    <source>
        <dbReference type="Proteomes" id="UP000285430"/>
    </source>
</evidence>